<comment type="similarity">
    <text evidence="1">Belongs to the YciI family.</text>
</comment>
<dbReference type="KEGG" id="axe:P40_01985"/>
<dbReference type="PANTHER" id="PTHR35174">
    <property type="entry name" value="BLL7171 PROTEIN-RELATED"/>
    <property type="match status" value="1"/>
</dbReference>
<accession>A0A9Q3W3T7</accession>
<dbReference type="Gene3D" id="3.30.70.1060">
    <property type="entry name" value="Dimeric alpha+beta barrel"/>
    <property type="match status" value="1"/>
</dbReference>
<sequence length="119" mass="13197">MKYLCLIYVNEDALERLPADERRALHDSARALRQQLRQHQRLHASGTVASTLTATTLRYRNERRQIEPGPATEGPVQLAGWLVLEAAHLDEALALAAHLPACRLGAVEVRPVTTAEETP</sequence>
<dbReference type="RefSeq" id="WP_022996912.1">
    <property type="nucleotide sequence ID" value="NZ_CBDDTQ010000003.1"/>
</dbReference>
<gene>
    <name evidence="3" type="ORF">LZG35_08975</name>
</gene>
<dbReference type="GeneID" id="94685166"/>
<evidence type="ECO:0000313" key="4">
    <source>
        <dbReference type="Proteomes" id="UP001107961"/>
    </source>
</evidence>
<evidence type="ECO:0000313" key="3">
    <source>
        <dbReference type="EMBL" id="MCE7508766.1"/>
    </source>
</evidence>
<dbReference type="InterPro" id="IPR011008">
    <property type="entry name" value="Dimeric_a/b-barrel"/>
</dbReference>
<dbReference type="AlphaFoldDB" id="A0A9Q3W3T7"/>
<dbReference type="SUPFAM" id="SSF54909">
    <property type="entry name" value="Dimeric alpha+beta barrel"/>
    <property type="match status" value="1"/>
</dbReference>
<evidence type="ECO:0000259" key="2">
    <source>
        <dbReference type="Pfam" id="PF03795"/>
    </source>
</evidence>
<dbReference type="InterPro" id="IPR005545">
    <property type="entry name" value="YCII"/>
</dbReference>
<reference evidence="3" key="1">
    <citation type="submission" date="2022-01" db="EMBL/GenBank/DDBJ databases">
        <authorList>
            <person name="Karlyshev A.V."/>
            <person name="Jaspars M."/>
        </authorList>
    </citation>
    <scope>NUCLEOTIDE SEQUENCE</scope>
    <source>
        <strain evidence="3">AGSA3-2</strain>
    </source>
</reference>
<dbReference type="PANTHER" id="PTHR35174:SF3">
    <property type="entry name" value="BLL7171 PROTEIN"/>
    <property type="match status" value="1"/>
</dbReference>
<protein>
    <submittedName>
        <fullName evidence="3">YciI family protein</fullName>
    </submittedName>
</protein>
<keyword evidence="4" id="KW-1185">Reference proteome</keyword>
<evidence type="ECO:0000256" key="1">
    <source>
        <dbReference type="ARBA" id="ARBA00007689"/>
    </source>
</evidence>
<organism evidence="3 4">
    <name type="scientific">Alloalcanivorax xenomutans</name>
    <dbReference type="NCBI Taxonomy" id="1094342"/>
    <lineage>
        <taxon>Bacteria</taxon>
        <taxon>Pseudomonadati</taxon>
        <taxon>Pseudomonadota</taxon>
        <taxon>Gammaproteobacteria</taxon>
        <taxon>Oceanospirillales</taxon>
        <taxon>Alcanivoracaceae</taxon>
        <taxon>Alloalcanivorax</taxon>
    </lineage>
</organism>
<dbReference type="Proteomes" id="UP001107961">
    <property type="component" value="Unassembled WGS sequence"/>
</dbReference>
<feature type="domain" description="YCII-related" evidence="2">
    <location>
        <begin position="1"/>
        <end position="113"/>
    </location>
</feature>
<comment type="caution">
    <text evidence="3">The sequence shown here is derived from an EMBL/GenBank/DDBJ whole genome shotgun (WGS) entry which is preliminary data.</text>
</comment>
<dbReference type="Pfam" id="PF03795">
    <property type="entry name" value="YCII"/>
    <property type="match status" value="1"/>
</dbReference>
<name>A0A9Q3W3T7_9GAMM</name>
<proteinExistence type="inferred from homology"/>
<dbReference type="EMBL" id="JAJVKT010000009">
    <property type="protein sequence ID" value="MCE7508766.1"/>
    <property type="molecule type" value="Genomic_DNA"/>
</dbReference>